<organism evidence="2 3">
    <name type="scientific">Glossina pallidipes</name>
    <name type="common">Tsetse fly</name>
    <dbReference type="NCBI Taxonomy" id="7398"/>
    <lineage>
        <taxon>Eukaryota</taxon>
        <taxon>Metazoa</taxon>
        <taxon>Ecdysozoa</taxon>
        <taxon>Arthropoda</taxon>
        <taxon>Hexapoda</taxon>
        <taxon>Insecta</taxon>
        <taxon>Pterygota</taxon>
        <taxon>Neoptera</taxon>
        <taxon>Endopterygota</taxon>
        <taxon>Diptera</taxon>
        <taxon>Brachycera</taxon>
        <taxon>Muscomorpha</taxon>
        <taxon>Hippoboscoidea</taxon>
        <taxon>Glossinidae</taxon>
        <taxon>Glossina</taxon>
    </lineage>
</organism>
<feature type="region of interest" description="Disordered" evidence="1">
    <location>
        <begin position="220"/>
        <end position="268"/>
    </location>
</feature>
<proteinExistence type="predicted"/>
<feature type="region of interest" description="Disordered" evidence="1">
    <location>
        <begin position="1"/>
        <end position="22"/>
    </location>
</feature>
<dbReference type="AlphaFoldDB" id="A0A1A9ZPU3"/>
<reference evidence="3" key="1">
    <citation type="submission" date="2014-03" db="EMBL/GenBank/DDBJ databases">
        <authorList>
            <person name="Aksoy S."/>
            <person name="Warren W."/>
            <person name="Wilson R.K."/>
        </authorList>
    </citation>
    <scope>NUCLEOTIDE SEQUENCE [LARGE SCALE GENOMIC DNA]</scope>
    <source>
        <strain evidence="3">IAEA</strain>
    </source>
</reference>
<keyword evidence="3" id="KW-1185">Reference proteome</keyword>
<dbReference type="EnsemblMetazoa" id="GPAI021277-RA">
    <property type="protein sequence ID" value="GPAI021277-PA"/>
    <property type="gene ID" value="GPAI021277"/>
</dbReference>
<evidence type="ECO:0000256" key="1">
    <source>
        <dbReference type="SAM" id="MobiDB-lite"/>
    </source>
</evidence>
<feature type="compositionally biased region" description="Basic residues" evidence="1">
    <location>
        <begin position="1"/>
        <end position="14"/>
    </location>
</feature>
<name>A0A1A9ZPU3_GLOPL</name>
<reference evidence="2" key="2">
    <citation type="submission" date="2020-05" db="UniProtKB">
        <authorList>
            <consortium name="EnsemblMetazoa"/>
        </authorList>
    </citation>
    <scope>IDENTIFICATION</scope>
    <source>
        <strain evidence="2">IAEA</strain>
    </source>
</reference>
<sequence>MTRSRHHYGGKKPVTKVITKQEGDEPITLGTLIARSAKEELDQTHVAECSKPSSDSNGEEPIRLGTIHPALPKQKALHCHNKITAPCSAQATGPATVLRSNSCQRSHINSTAAANRPATPKASSTGQRRIGAYLSHFFPPKIGGSVRTQSRSSFWAHGFSVSGEGKTVLSQGTTGRGTRLSRPRASKPHYNDLMVAQTTNFEINKCLKINGELADLEDFPGFEEPTTSARLEKQRAGDLDDAGSERPTTSAEAAQRSKARRLQPFDAVGEEQELEEMVQQINSQI</sequence>
<evidence type="ECO:0000313" key="2">
    <source>
        <dbReference type="EnsemblMetazoa" id="GPAI021277-PA"/>
    </source>
</evidence>
<dbReference type="VEuPathDB" id="VectorBase:GPAI021277"/>
<feature type="region of interest" description="Disordered" evidence="1">
    <location>
        <begin position="165"/>
        <end position="186"/>
    </location>
</feature>
<evidence type="ECO:0000313" key="3">
    <source>
        <dbReference type="Proteomes" id="UP000092445"/>
    </source>
</evidence>
<dbReference type="Proteomes" id="UP000092445">
    <property type="component" value="Unassembled WGS sequence"/>
</dbReference>
<accession>A0A1A9ZPU3</accession>
<protein>
    <submittedName>
        <fullName evidence="2">Uncharacterized protein</fullName>
    </submittedName>
</protein>